<gene>
    <name evidence="6" type="ORF">MiSe_09410</name>
</gene>
<dbReference type="InterPro" id="IPR003018">
    <property type="entry name" value="GAF"/>
</dbReference>
<feature type="compositionally biased region" description="Polar residues" evidence="1">
    <location>
        <begin position="9"/>
        <end position="27"/>
    </location>
</feature>
<dbReference type="Gene3D" id="3.20.20.450">
    <property type="entry name" value="EAL domain"/>
    <property type="match status" value="1"/>
</dbReference>
<dbReference type="NCBIfam" id="TIGR00229">
    <property type="entry name" value="sensory_box"/>
    <property type="match status" value="1"/>
</dbReference>
<dbReference type="SUPFAM" id="SSF55785">
    <property type="entry name" value="PYP-like sensor domain (PAS domain)"/>
    <property type="match status" value="1"/>
</dbReference>
<dbReference type="PANTHER" id="PTHR44757">
    <property type="entry name" value="DIGUANYLATE CYCLASE DGCP"/>
    <property type="match status" value="1"/>
</dbReference>
<dbReference type="InterPro" id="IPR029016">
    <property type="entry name" value="GAF-like_dom_sf"/>
</dbReference>
<dbReference type="SUPFAM" id="SSF55073">
    <property type="entry name" value="Nucleotide cyclase"/>
    <property type="match status" value="1"/>
</dbReference>
<dbReference type="Pfam" id="PF00990">
    <property type="entry name" value="GGDEF"/>
    <property type="match status" value="1"/>
</dbReference>
<dbReference type="Gene3D" id="3.30.450.20">
    <property type="entry name" value="PAS domain"/>
    <property type="match status" value="1"/>
</dbReference>
<reference evidence="6" key="1">
    <citation type="submission" date="2019-10" db="EMBL/GenBank/DDBJ databases">
        <title>Draft genome sequece of Microseira wollei NIES-4236.</title>
        <authorList>
            <person name="Yamaguchi H."/>
            <person name="Suzuki S."/>
            <person name="Kawachi M."/>
        </authorList>
    </citation>
    <scope>NUCLEOTIDE SEQUENCE</scope>
    <source>
        <strain evidence="6">NIES-4236</strain>
    </source>
</reference>
<evidence type="ECO:0000256" key="1">
    <source>
        <dbReference type="SAM" id="MobiDB-lite"/>
    </source>
</evidence>
<dbReference type="CDD" id="cd00130">
    <property type="entry name" value="PAS"/>
    <property type="match status" value="1"/>
</dbReference>
<dbReference type="InterPro" id="IPR000700">
    <property type="entry name" value="PAS-assoc_C"/>
</dbReference>
<evidence type="ECO:0000259" key="5">
    <source>
        <dbReference type="PROSITE" id="PS50887"/>
    </source>
</evidence>
<dbReference type="Pfam" id="PF00563">
    <property type="entry name" value="EAL"/>
    <property type="match status" value="2"/>
</dbReference>
<evidence type="ECO:0000313" key="6">
    <source>
        <dbReference type="EMBL" id="GET36193.1"/>
    </source>
</evidence>
<dbReference type="SMART" id="SM00052">
    <property type="entry name" value="EAL"/>
    <property type="match status" value="1"/>
</dbReference>
<feature type="domain" description="GGDEF" evidence="5">
    <location>
        <begin position="337"/>
        <end position="470"/>
    </location>
</feature>
<dbReference type="PROSITE" id="PS50887">
    <property type="entry name" value="GGDEF"/>
    <property type="match status" value="1"/>
</dbReference>
<accession>A0AAV3X4H0</accession>
<dbReference type="SUPFAM" id="SSF141868">
    <property type="entry name" value="EAL domain-like"/>
    <property type="match status" value="1"/>
</dbReference>
<dbReference type="CDD" id="cd01948">
    <property type="entry name" value="EAL"/>
    <property type="match status" value="1"/>
</dbReference>
<dbReference type="Pfam" id="PF13426">
    <property type="entry name" value="PAS_9"/>
    <property type="match status" value="1"/>
</dbReference>
<dbReference type="InterPro" id="IPR001610">
    <property type="entry name" value="PAC"/>
</dbReference>
<dbReference type="InterPro" id="IPR000014">
    <property type="entry name" value="PAS"/>
</dbReference>
<dbReference type="InterPro" id="IPR052155">
    <property type="entry name" value="Biofilm_reg_signaling"/>
</dbReference>
<dbReference type="InterPro" id="IPR000160">
    <property type="entry name" value="GGDEF_dom"/>
</dbReference>
<feature type="domain" description="PAC" evidence="3">
    <location>
        <begin position="252"/>
        <end position="304"/>
    </location>
</feature>
<dbReference type="Proteomes" id="UP001050975">
    <property type="component" value="Unassembled WGS sequence"/>
</dbReference>
<dbReference type="CDD" id="cd01949">
    <property type="entry name" value="GGDEF"/>
    <property type="match status" value="1"/>
</dbReference>
<dbReference type="Gene3D" id="3.30.70.270">
    <property type="match status" value="1"/>
</dbReference>
<dbReference type="InterPro" id="IPR043128">
    <property type="entry name" value="Rev_trsase/Diguanyl_cyclase"/>
</dbReference>
<feature type="domain" description="EAL" evidence="4">
    <location>
        <begin position="479"/>
        <end position="763"/>
    </location>
</feature>
<dbReference type="InterPro" id="IPR035965">
    <property type="entry name" value="PAS-like_dom_sf"/>
</dbReference>
<evidence type="ECO:0000259" key="2">
    <source>
        <dbReference type="PROSITE" id="PS50112"/>
    </source>
</evidence>
<dbReference type="AlphaFoldDB" id="A0AAV3X4H0"/>
<feature type="domain" description="PAS" evidence="2">
    <location>
        <begin position="177"/>
        <end position="250"/>
    </location>
</feature>
<protein>
    <submittedName>
        <fullName evidence="6">Response regulator receiver modulated diguanylate cyclase/phosphodiesterase with PAS/PAC sensor(S)</fullName>
    </submittedName>
</protein>
<dbReference type="InterPro" id="IPR001633">
    <property type="entry name" value="EAL_dom"/>
</dbReference>
<dbReference type="PANTHER" id="PTHR44757:SF2">
    <property type="entry name" value="BIOFILM ARCHITECTURE MAINTENANCE PROTEIN MBAA"/>
    <property type="match status" value="1"/>
</dbReference>
<dbReference type="SMART" id="SM00086">
    <property type="entry name" value="PAC"/>
    <property type="match status" value="1"/>
</dbReference>
<dbReference type="Gene3D" id="3.30.450.40">
    <property type="match status" value="1"/>
</dbReference>
<keyword evidence="7" id="KW-1185">Reference proteome</keyword>
<dbReference type="PROSITE" id="PS50112">
    <property type="entry name" value="PAS"/>
    <property type="match status" value="1"/>
</dbReference>
<dbReference type="PROSITE" id="PS50113">
    <property type="entry name" value="PAC"/>
    <property type="match status" value="1"/>
</dbReference>
<proteinExistence type="predicted"/>
<name>A0AAV3X4H0_9CYAN</name>
<evidence type="ECO:0000259" key="3">
    <source>
        <dbReference type="PROSITE" id="PS50113"/>
    </source>
</evidence>
<dbReference type="InterPro" id="IPR035919">
    <property type="entry name" value="EAL_sf"/>
</dbReference>
<dbReference type="EMBL" id="BLAY01000009">
    <property type="protein sequence ID" value="GET36193.1"/>
    <property type="molecule type" value="Genomic_DNA"/>
</dbReference>
<organism evidence="6 7">
    <name type="scientific">Microseira wollei NIES-4236</name>
    <dbReference type="NCBI Taxonomy" id="2530354"/>
    <lineage>
        <taxon>Bacteria</taxon>
        <taxon>Bacillati</taxon>
        <taxon>Cyanobacteriota</taxon>
        <taxon>Cyanophyceae</taxon>
        <taxon>Oscillatoriophycideae</taxon>
        <taxon>Aerosakkonematales</taxon>
        <taxon>Aerosakkonemataceae</taxon>
        <taxon>Microseira</taxon>
    </lineage>
</organism>
<dbReference type="SUPFAM" id="SSF55781">
    <property type="entry name" value="GAF domain-like"/>
    <property type="match status" value="1"/>
</dbReference>
<dbReference type="SMART" id="SM00267">
    <property type="entry name" value="GGDEF"/>
    <property type="match status" value="1"/>
</dbReference>
<evidence type="ECO:0000313" key="7">
    <source>
        <dbReference type="Proteomes" id="UP001050975"/>
    </source>
</evidence>
<dbReference type="RefSeq" id="WP_226575415.1">
    <property type="nucleotide sequence ID" value="NZ_BLAY01000009.1"/>
</dbReference>
<dbReference type="InterPro" id="IPR029787">
    <property type="entry name" value="Nucleotide_cyclase"/>
</dbReference>
<feature type="region of interest" description="Disordered" evidence="1">
    <location>
        <begin position="1"/>
        <end position="27"/>
    </location>
</feature>
<dbReference type="NCBIfam" id="TIGR00254">
    <property type="entry name" value="GGDEF"/>
    <property type="match status" value="1"/>
</dbReference>
<dbReference type="Pfam" id="PF01590">
    <property type="entry name" value="GAF"/>
    <property type="match status" value="1"/>
</dbReference>
<comment type="caution">
    <text evidence="6">The sequence shown here is derived from an EMBL/GenBank/DDBJ whole genome shotgun (WGS) entry which is preliminary data.</text>
</comment>
<dbReference type="PROSITE" id="PS50883">
    <property type="entry name" value="EAL"/>
    <property type="match status" value="1"/>
</dbReference>
<evidence type="ECO:0000259" key="4">
    <source>
        <dbReference type="PROSITE" id="PS50883"/>
    </source>
</evidence>
<sequence length="766" mass="86343">MTKLPLHPQESTKIDTPNQQPQASSKAVQQEFDDITRLAAYICQAPFAMIYLTDGTWQWYVSERRKGTGKWGIGNFPHPQTLIPNLHLESDLLIVRDTWQDVSLIGTAIGTFAPAVRFYACMPLISTKGDSIGWLCVMDNQPRELSDEQTSSLRILANRAIAQIESKRNAARALHESEARYELLIGSVKDYAIYTLDPNGYVISWNEGAEKINGYQTDEIIGHHFSRFYAAEDIERGKPNRVLKLAAAAGRFEDEAWRVRKDGSRFWANSVVTALRDETGQLKGFVKVTRDITAAKQTEEQLIHNAWHDTLTGLPNRALFMERLGREVRHAGRRQDHMFAVLFLDIDRFQVVNESLGHKVGDQLLKSMARRVAGCLDCTDTLARFGGDEFTILLEDIKDISDATRLASRIIKAVTAPFQLSGYEVFTSLSIGIALNSSGCPKPEDLLRDAEIAMFRAKTQGKARYQVFDTTMHTRAVTRLQLENDLRRAIEHQEFRLYYQPIVSLSTGKITGFEALVRWQHPHRGLVSPAEFIPLAEETGLILPIDWWVLREACRQLRDWQVQWESAIANRTPGIGEHWGNGSRAQYSFPTCWPKLPLTMSVNLSGQQFSQPDLLDQLDMVLQETGLDGRYLKLEITEGVLISNPEAATAMLEQLRERQIKLCMDDFGTGYCGLSYLHRFPLDVLKIDRSFIVRLGAEKAQSAIVQAIVSMAHNLGMEALAEGIETPDQHAQLQALDCEYGQGYLFSKPVDRNTARALIWNGGNCT</sequence>